<dbReference type="EMBL" id="CAIJDP010000081">
    <property type="protein sequence ID" value="CAD0007122.1"/>
    <property type="molecule type" value="Genomic_DNA"/>
</dbReference>
<dbReference type="RefSeq" id="WP_180909897.1">
    <property type="nucleotide sequence ID" value="NZ_CAIJDP010000081.1"/>
</dbReference>
<accession>A0A6V6Z845</accession>
<evidence type="ECO:0000313" key="2">
    <source>
        <dbReference type="Proteomes" id="UP000530060"/>
    </source>
</evidence>
<keyword evidence="2" id="KW-1185">Reference proteome</keyword>
<reference evidence="1 2" key="1">
    <citation type="submission" date="2020-06" db="EMBL/GenBank/DDBJ databases">
        <authorList>
            <person name="Criscuolo A."/>
        </authorList>
    </citation>
    <scope>NUCLEOTIDE SEQUENCE [LARGE SCALE GENOMIC DNA]</scope>
    <source>
        <strain evidence="2">CIP 111411</strain>
    </source>
</reference>
<gene>
    <name evidence="1" type="ORF">FLAT13_03655</name>
</gene>
<evidence type="ECO:0000313" key="1">
    <source>
        <dbReference type="EMBL" id="CAD0007122.1"/>
    </source>
</evidence>
<comment type="caution">
    <text evidence="1">The sequence shown here is derived from an EMBL/GenBank/DDBJ whole genome shotgun (WGS) entry which is preliminary data.</text>
</comment>
<protein>
    <submittedName>
        <fullName evidence="1">Uncharacterized protein</fullName>
    </submittedName>
</protein>
<name>A0A6V6Z845_9FLAO</name>
<proteinExistence type="predicted"/>
<organism evidence="1 2">
    <name type="scientific">Flavobacterium salmonis</name>
    <dbReference type="NCBI Taxonomy" id="2654844"/>
    <lineage>
        <taxon>Bacteria</taxon>
        <taxon>Pseudomonadati</taxon>
        <taxon>Bacteroidota</taxon>
        <taxon>Flavobacteriia</taxon>
        <taxon>Flavobacteriales</taxon>
        <taxon>Flavobacteriaceae</taxon>
        <taxon>Flavobacterium</taxon>
    </lineage>
</organism>
<dbReference type="Proteomes" id="UP000530060">
    <property type="component" value="Unassembled WGS sequence"/>
</dbReference>
<dbReference type="AlphaFoldDB" id="A0A6V6Z845"/>
<sequence length="149" mass="17931">MKNILLLTFSLITFFNLYGQDIIRLNKKPNFILKSWYPEFKEFPTLKINEKKILFTYLTDYKTSKLYNNDIDLKPNNAEVEIIETEKPNQYLVNVLKANDNYVEFELWLELGNETILIKEKNIWKNAINIYPYKENRIMIQKIKLNLSK</sequence>